<dbReference type="RefSeq" id="WP_344176378.1">
    <property type="nucleotide sequence ID" value="NZ_BAAANC010000002.1"/>
</dbReference>
<sequence>MVTVERVTAEHADALLRFELENREYFARVIPDRGDAYFAEFPQRHAELLAYQEAGTDHFHVLVDDGRIVGRVNLVKIVDGTAELGYRIAESAAGRGLATWGVREVLGTPYGLRQITARTTADNVASQKVLARVGFLRTGEMELNGKPAYSFVRAAGPVDELQRGGSASG</sequence>
<dbReference type="Proteomes" id="UP001500363">
    <property type="component" value="Unassembled WGS sequence"/>
</dbReference>
<evidence type="ECO:0000313" key="6">
    <source>
        <dbReference type="Proteomes" id="UP001500363"/>
    </source>
</evidence>
<dbReference type="PANTHER" id="PTHR43792">
    <property type="entry name" value="GNAT FAMILY, PUTATIVE (AFU_ORTHOLOGUE AFUA_3G00765)-RELATED-RELATED"/>
    <property type="match status" value="1"/>
</dbReference>
<dbReference type="PANTHER" id="PTHR43792:SF8">
    <property type="entry name" value="[RIBOSOMAL PROTEIN US5]-ALANINE N-ACETYLTRANSFERASE"/>
    <property type="match status" value="1"/>
</dbReference>
<dbReference type="SUPFAM" id="SSF55729">
    <property type="entry name" value="Acyl-CoA N-acyltransferases (Nat)"/>
    <property type="match status" value="1"/>
</dbReference>
<name>A0ABN2B6A2_9ACTN</name>
<keyword evidence="2" id="KW-0012">Acyltransferase</keyword>
<comment type="caution">
    <text evidence="5">The sequence shown here is derived from an EMBL/GenBank/DDBJ whole genome shotgun (WGS) entry which is preliminary data.</text>
</comment>
<evidence type="ECO:0000313" key="5">
    <source>
        <dbReference type="EMBL" id="GAA1534786.1"/>
    </source>
</evidence>
<dbReference type="EMBL" id="BAAANC010000002">
    <property type="protein sequence ID" value="GAA1534786.1"/>
    <property type="molecule type" value="Genomic_DNA"/>
</dbReference>
<proteinExistence type="inferred from homology"/>
<keyword evidence="6" id="KW-1185">Reference proteome</keyword>
<accession>A0ABN2B6A2</accession>
<reference evidence="5 6" key="1">
    <citation type="journal article" date="2019" name="Int. J. Syst. Evol. Microbiol.">
        <title>The Global Catalogue of Microorganisms (GCM) 10K type strain sequencing project: providing services to taxonomists for standard genome sequencing and annotation.</title>
        <authorList>
            <consortium name="The Broad Institute Genomics Platform"/>
            <consortium name="The Broad Institute Genome Sequencing Center for Infectious Disease"/>
            <person name="Wu L."/>
            <person name="Ma J."/>
        </authorList>
    </citation>
    <scope>NUCLEOTIDE SEQUENCE [LARGE SCALE GENOMIC DNA]</scope>
    <source>
        <strain evidence="5 6">JCM 14303</strain>
    </source>
</reference>
<dbReference type="InterPro" id="IPR016181">
    <property type="entry name" value="Acyl_CoA_acyltransferase"/>
</dbReference>
<evidence type="ECO:0000256" key="1">
    <source>
        <dbReference type="ARBA" id="ARBA00022679"/>
    </source>
</evidence>
<gene>
    <name evidence="5" type="ORF">GCM10009741_41570</name>
</gene>
<organism evidence="5 6">
    <name type="scientific">Kribbella lupini</name>
    <dbReference type="NCBI Taxonomy" id="291602"/>
    <lineage>
        <taxon>Bacteria</taxon>
        <taxon>Bacillati</taxon>
        <taxon>Actinomycetota</taxon>
        <taxon>Actinomycetes</taxon>
        <taxon>Propionibacteriales</taxon>
        <taxon>Kribbellaceae</taxon>
        <taxon>Kribbella</taxon>
    </lineage>
</organism>
<evidence type="ECO:0000259" key="4">
    <source>
        <dbReference type="PROSITE" id="PS51186"/>
    </source>
</evidence>
<dbReference type="Pfam" id="PF13302">
    <property type="entry name" value="Acetyltransf_3"/>
    <property type="match status" value="1"/>
</dbReference>
<keyword evidence="1" id="KW-0808">Transferase</keyword>
<dbReference type="InterPro" id="IPR000182">
    <property type="entry name" value="GNAT_dom"/>
</dbReference>
<dbReference type="Gene3D" id="3.40.630.30">
    <property type="match status" value="1"/>
</dbReference>
<evidence type="ECO:0000256" key="3">
    <source>
        <dbReference type="ARBA" id="ARBA00038502"/>
    </source>
</evidence>
<comment type="similarity">
    <text evidence="3">Belongs to the acetyltransferase family. RimJ subfamily.</text>
</comment>
<protein>
    <submittedName>
        <fullName evidence="5">GNAT family N-acetyltransferase</fullName>
    </submittedName>
</protein>
<dbReference type="InterPro" id="IPR051531">
    <property type="entry name" value="N-acetyltransferase"/>
</dbReference>
<feature type="domain" description="N-acetyltransferase" evidence="4">
    <location>
        <begin position="2"/>
        <end position="156"/>
    </location>
</feature>
<dbReference type="PROSITE" id="PS51186">
    <property type="entry name" value="GNAT"/>
    <property type="match status" value="1"/>
</dbReference>
<evidence type="ECO:0000256" key="2">
    <source>
        <dbReference type="ARBA" id="ARBA00023315"/>
    </source>
</evidence>